<keyword evidence="15" id="KW-1185">Reference proteome</keyword>
<feature type="domain" description="ZAD" evidence="13">
    <location>
        <begin position="140"/>
        <end position="216"/>
    </location>
</feature>
<keyword evidence="9" id="KW-0175">Coiled coil</keyword>
<keyword evidence="1 8" id="KW-0479">Metal-binding</keyword>
<evidence type="ECO:0000256" key="10">
    <source>
        <dbReference type="SAM" id="MobiDB-lite"/>
    </source>
</evidence>
<feature type="domain" description="C2H2-type" evidence="11">
    <location>
        <begin position="534"/>
        <end position="557"/>
    </location>
</feature>
<feature type="coiled-coil region" evidence="9">
    <location>
        <begin position="203"/>
        <end position="230"/>
    </location>
</feature>
<feature type="compositionally biased region" description="Basic and acidic residues" evidence="10">
    <location>
        <begin position="335"/>
        <end position="345"/>
    </location>
</feature>
<evidence type="ECO:0000256" key="1">
    <source>
        <dbReference type="ARBA" id="ARBA00022723"/>
    </source>
</evidence>
<dbReference type="PROSITE" id="PS50157">
    <property type="entry name" value="ZINC_FINGER_C2H2_2"/>
    <property type="match status" value="2"/>
</dbReference>
<dbReference type="PANTHER" id="PTHR24379:SF121">
    <property type="entry name" value="C2H2-TYPE DOMAIN-CONTAINING PROTEIN"/>
    <property type="match status" value="1"/>
</dbReference>
<dbReference type="Pfam" id="PF00096">
    <property type="entry name" value="zf-C2H2"/>
    <property type="match status" value="2"/>
</dbReference>
<dbReference type="InterPro" id="IPR006612">
    <property type="entry name" value="THAP_Znf"/>
</dbReference>
<evidence type="ECO:0000256" key="9">
    <source>
        <dbReference type="SAM" id="Coils"/>
    </source>
</evidence>
<proteinExistence type="predicted"/>
<dbReference type="Proteomes" id="UP001153620">
    <property type="component" value="Chromosome 4"/>
</dbReference>
<dbReference type="PANTHER" id="PTHR24379">
    <property type="entry name" value="KRAB AND ZINC FINGER DOMAIN-CONTAINING"/>
    <property type="match status" value="1"/>
</dbReference>
<dbReference type="SUPFAM" id="SSF57716">
    <property type="entry name" value="Glucocorticoid receptor-like (DNA-binding domain)"/>
    <property type="match status" value="1"/>
</dbReference>
<sequence>MTRPTYCAVLGCPSVSIKDKRIRFFKFPKVSKKFGDTGKLWREFTRKKESKSLLLRFCSLHFAPECIKYGPKGRTTIKKGAVPTIYYKDGNKVVVPYNADFQKYYGPEAENLYEETEKACVNHEKELINLRYKKVCDLKSLCRFCFMNRKESTCIEMSALVNYSIDPNDIIKAVGNETPFSPKFSELICENCFLNILEVEKFRKKCSEKQQEMLKELDDLDKKILQVKQSKRKSSVSITPWYQVEINKEPDEFKDSMIFNSITSDMAPLNQSFKDDETEISQVNIKQEPETMQNDSDDDFNNFDDNGAANYDSDDGSDDFALSTYKPNGSVEVSTETKVEVKHEEDLEISGTLDDKERRKTPKRNDKPKPQKSPKPKLGSQVKSRRETLQDKTYECFFCRIKILGKQNVRTHKCPARYRDCEVPGCGKRLKNQGNYSNHLIKTHGLPKVCAHYCPGCRTYYQMNTFQFQDHTRSCEKNKDLPDEEIKCETCSKVCKNLEAYTAHKLFHGTTSLIETTDETGKKVFKKPQTQKERICDLCGKVFSDSETLRMHKVNVHLIDFTGQMYYCDLCPVKKPTRRLIFDHMKSVHIIDWHRCPTCGKDFKSRRLLARHILYMHERHRLNIRCNICPDKPGFSAKIYLEQHMRKQHGESAAARVGRFKCDFGFCEASYASQKTLEQHKFKMHQYYQY</sequence>
<evidence type="ECO:0000313" key="14">
    <source>
        <dbReference type="EMBL" id="CAG9811575.1"/>
    </source>
</evidence>
<dbReference type="SMART" id="SM00355">
    <property type="entry name" value="ZnF_C2H2"/>
    <property type="match status" value="7"/>
</dbReference>
<feature type="binding site" evidence="8">
    <location>
        <position position="142"/>
    </location>
    <ligand>
        <name>Zn(2+)</name>
        <dbReference type="ChEBI" id="CHEBI:29105"/>
    </ligand>
</feature>
<evidence type="ECO:0000259" key="11">
    <source>
        <dbReference type="PROSITE" id="PS50157"/>
    </source>
</evidence>
<dbReference type="GO" id="GO:0003677">
    <property type="term" value="F:DNA binding"/>
    <property type="evidence" value="ECO:0007669"/>
    <property type="project" value="UniProtKB-UniRule"/>
</dbReference>
<accession>A0A9N9S795</accession>
<dbReference type="InterPro" id="IPR013087">
    <property type="entry name" value="Znf_C2H2_type"/>
</dbReference>
<evidence type="ECO:0000313" key="15">
    <source>
        <dbReference type="Proteomes" id="UP001153620"/>
    </source>
</evidence>
<feature type="binding site" evidence="8">
    <location>
        <position position="145"/>
    </location>
    <ligand>
        <name>Zn(2+)</name>
        <dbReference type="ChEBI" id="CHEBI:29105"/>
    </ligand>
</feature>
<gene>
    <name evidence="14" type="ORF">CHIRRI_LOCUS14382</name>
</gene>
<name>A0A9N9S795_9DIPT</name>
<dbReference type="OrthoDB" id="7331812at2759"/>
<evidence type="ECO:0000259" key="12">
    <source>
        <dbReference type="PROSITE" id="PS50950"/>
    </source>
</evidence>
<feature type="binding site" evidence="8">
    <location>
        <position position="189"/>
    </location>
    <ligand>
        <name>Zn(2+)</name>
        <dbReference type="ChEBI" id="CHEBI:29105"/>
    </ligand>
</feature>
<feature type="domain" description="THAP-type" evidence="12">
    <location>
        <begin position="3"/>
        <end position="86"/>
    </location>
</feature>
<dbReference type="GO" id="GO:0008270">
    <property type="term" value="F:zinc ion binding"/>
    <property type="evidence" value="ECO:0007669"/>
    <property type="project" value="UniProtKB-UniRule"/>
</dbReference>
<dbReference type="EMBL" id="OU895880">
    <property type="protein sequence ID" value="CAG9811575.1"/>
    <property type="molecule type" value="Genomic_DNA"/>
</dbReference>
<dbReference type="InterPro" id="IPR012934">
    <property type="entry name" value="Znf_AD"/>
</dbReference>
<keyword evidence="4 8" id="KW-0862">Zinc</keyword>
<feature type="binding site" evidence="8">
    <location>
        <position position="192"/>
    </location>
    <ligand>
        <name>Zn(2+)</name>
        <dbReference type="ChEBI" id="CHEBI:29105"/>
    </ligand>
</feature>
<keyword evidence="3 6" id="KW-0863">Zinc-finger</keyword>
<keyword evidence="2" id="KW-0677">Repeat</keyword>
<evidence type="ECO:0000256" key="2">
    <source>
        <dbReference type="ARBA" id="ARBA00022737"/>
    </source>
</evidence>
<dbReference type="PROSITE" id="PS51915">
    <property type="entry name" value="ZAD"/>
    <property type="match status" value="1"/>
</dbReference>
<keyword evidence="5 7" id="KW-0238">DNA-binding</keyword>
<dbReference type="PROSITE" id="PS50950">
    <property type="entry name" value="ZF_THAP"/>
    <property type="match status" value="1"/>
</dbReference>
<evidence type="ECO:0000256" key="7">
    <source>
        <dbReference type="PROSITE-ProRule" id="PRU00309"/>
    </source>
</evidence>
<evidence type="ECO:0000256" key="5">
    <source>
        <dbReference type="ARBA" id="ARBA00023125"/>
    </source>
</evidence>
<feature type="compositionally biased region" description="Polar residues" evidence="10">
    <location>
        <begin position="284"/>
        <end position="293"/>
    </location>
</feature>
<organism evidence="14 15">
    <name type="scientific">Chironomus riparius</name>
    <dbReference type="NCBI Taxonomy" id="315576"/>
    <lineage>
        <taxon>Eukaryota</taxon>
        <taxon>Metazoa</taxon>
        <taxon>Ecdysozoa</taxon>
        <taxon>Arthropoda</taxon>
        <taxon>Hexapoda</taxon>
        <taxon>Insecta</taxon>
        <taxon>Pterygota</taxon>
        <taxon>Neoptera</taxon>
        <taxon>Endopterygota</taxon>
        <taxon>Diptera</taxon>
        <taxon>Nematocera</taxon>
        <taxon>Chironomoidea</taxon>
        <taxon>Chironomidae</taxon>
        <taxon>Chironominae</taxon>
        <taxon>Chironomus</taxon>
    </lineage>
</organism>
<dbReference type="SMART" id="SM00692">
    <property type="entry name" value="DM3"/>
    <property type="match status" value="1"/>
</dbReference>
<evidence type="ECO:0000256" key="6">
    <source>
        <dbReference type="PROSITE-ProRule" id="PRU00042"/>
    </source>
</evidence>
<dbReference type="PROSITE" id="PS00028">
    <property type="entry name" value="ZINC_FINGER_C2H2_1"/>
    <property type="match status" value="5"/>
</dbReference>
<feature type="compositionally biased region" description="Basic and acidic residues" evidence="10">
    <location>
        <begin position="353"/>
        <end position="369"/>
    </location>
</feature>
<reference evidence="14" key="1">
    <citation type="submission" date="2022-01" db="EMBL/GenBank/DDBJ databases">
        <authorList>
            <person name="King R."/>
        </authorList>
    </citation>
    <scope>NUCLEOTIDE SEQUENCE</scope>
</reference>
<dbReference type="SMART" id="SM00980">
    <property type="entry name" value="THAP"/>
    <property type="match status" value="1"/>
</dbReference>
<dbReference type="InterPro" id="IPR036236">
    <property type="entry name" value="Znf_C2H2_sf"/>
</dbReference>
<feature type="domain" description="C2H2-type" evidence="11">
    <location>
        <begin position="594"/>
        <end position="622"/>
    </location>
</feature>
<evidence type="ECO:0000256" key="8">
    <source>
        <dbReference type="PROSITE-ProRule" id="PRU01263"/>
    </source>
</evidence>
<dbReference type="GO" id="GO:0005634">
    <property type="term" value="C:nucleus"/>
    <property type="evidence" value="ECO:0007669"/>
    <property type="project" value="InterPro"/>
</dbReference>
<dbReference type="AlphaFoldDB" id="A0A9N9S795"/>
<dbReference type="SUPFAM" id="SSF57667">
    <property type="entry name" value="beta-beta-alpha zinc fingers"/>
    <property type="match status" value="2"/>
</dbReference>
<evidence type="ECO:0000256" key="4">
    <source>
        <dbReference type="ARBA" id="ARBA00022833"/>
    </source>
</evidence>
<protein>
    <submittedName>
        <fullName evidence="14">Uncharacterized protein</fullName>
    </submittedName>
</protein>
<evidence type="ECO:0000259" key="13">
    <source>
        <dbReference type="PROSITE" id="PS51915"/>
    </source>
</evidence>
<dbReference type="Gene3D" id="3.30.160.60">
    <property type="entry name" value="Classic Zinc Finger"/>
    <property type="match status" value="3"/>
</dbReference>
<dbReference type="SMART" id="SM00868">
    <property type="entry name" value="zf-AD"/>
    <property type="match status" value="1"/>
</dbReference>
<reference evidence="14" key="2">
    <citation type="submission" date="2022-10" db="EMBL/GenBank/DDBJ databases">
        <authorList>
            <consortium name="ENA_rothamsted_submissions"/>
            <consortium name="culmorum"/>
            <person name="King R."/>
        </authorList>
    </citation>
    <scope>NUCLEOTIDE SEQUENCE</scope>
</reference>
<evidence type="ECO:0000256" key="3">
    <source>
        <dbReference type="ARBA" id="ARBA00022771"/>
    </source>
</evidence>
<feature type="region of interest" description="Disordered" evidence="10">
    <location>
        <begin position="284"/>
        <end position="386"/>
    </location>
</feature>